<dbReference type="InterPro" id="IPR001650">
    <property type="entry name" value="Helicase_C-like"/>
</dbReference>
<dbReference type="SUPFAM" id="SSF52540">
    <property type="entry name" value="P-loop containing nucleoside triphosphate hydrolases"/>
    <property type="match status" value="2"/>
</dbReference>
<dbReference type="PANTHER" id="PTHR45766:SF6">
    <property type="entry name" value="SWI_SNF-RELATED MATRIX-ASSOCIATED ACTIN-DEPENDENT REGULATOR OF CHROMATIN SUBFAMILY A-LIKE PROTEIN 1"/>
    <property type="match status" value="1"/>
</dbReference>
<protein>
    <submittedName>
        <fullName evidence="5">DEAD/DEAH box helicase</fullName>
        <ecNumber evidence="5">3.6.4.-</ecNumber>
    </submittedName>
</protein>
<dbReference type="PANTHER" id="PTHR45766">
    <property type="entry name" value="DNA ANNEALING HELICASE AND ENDONUCLEASE ZRANB3 FAMILY MEMBER"/>
    <property type="match status" value="1"/>
</dbReference>
<dbReference type="GO" id="GO:0016787">
    <property type="term" value="F:hydrolase activity"/>
    <property type="evidence" value="ECO:0007669"/>
    <property type="project" value="UniProtKB-KW"/>
</dbReference>
<dbReference type="SMART" id="SM00487">
    <property type="entry name" value="DEXDc"/>
    <property type="match status" value="1"/>
</dbReference>
<dbReference type="InterPro" id="IPR049730">
    <property type="entry name" value="SNF2/RAD54-like_C"/>
</dbReference>
<keyword evidence="2 5" id="KW-0067">ATP-binding</keyword>
<keyword evidence="2 5" id="KW-0547">Nucleotide-binding</keyword>
<name>A0ABT9FGH2_9GAMM</name>
<dbReference type="Gene3D" id="3.40.50.10810">
    <property type="entry name" value="Tandem AAA-ATPase domain"/>
    <property type="match status" value="1"/>
</dbReference>
<keyword evidence="1 5" id="KW-0378">Hydrolase</keyword>
<dbReference type="PROSITE" id="PS51194">
    <property type="entry name" value="HELICASE_CTER"/>
    <property type="match status" value="1"/>
</dbReference>
<dbReference type="GO" id="GO:0004386">
    <property type="term" value="F:helicase activity"/>
    <property type="evidence" value="ECO:0007669"/>
    <property type="project" value="UniProtKB-KW"/>
</dbReference>
<reference evidence="5" key="1">
    <citation type="submission" date="2023-07" db="EMBL/GenBank/DDBJ databases">
        <title>Genome content predicts the carbon catabolic preferences of heterotrophic bacteria.</title>
        <authorList>
            <person name="Gralka M."/>
        </authorList>
    </citation>
    <scope>NUCLEOTIDE SEQUENCE</scope>
    <source>
        <strain evidence="5">4G09</strain>
    </source>
</reference>
<proteinExistence type="predicted"/>
<comment type="caution">
    <text evidence="5">The sequence shown here is derived from an EMBL/GenBank/DDBJ whole genome shotgun (WGS) entry which is preliminary data.</text>
</comment>
<keyword evidence="6" id="KW-1185">Reference proteome</keyword>
<dbReference type="Gene3D" id="3.40.50.300">
    <property type="entry name" value="P-loop containing nucleotide triphosphate hydrolases"/>
    <property type="match status" value="1"/>
</dbReference>
<dbReference type="PROSITE" id="PS51192">
    <property type="entry name" value="HELICASE_ATP_BIND_1"/>
    <property type="match status" value="1"/>
</dbReference>
<dbReference type="Pfam" id="PF00176">
    <property type="entry name" value="SNF2-rel_dom"/>
    <property type="match status" value="1"/>
</dbReference>
<dbReference type="InterPro" id="IPR000330">
    <property type="entry name" value="SNF2_N"/>
</dbReference>
<dbReference type="Proteomes" id="UP001177212">
    <property type="component" value="Unassembled WGS sequence"/>
</dbReference>
<accession>A0ABT9FGH2</accession>
<organism evidence="5 6">
    <name type="scientific">Pseudoalteromonas marina</name>
    <dbReference type="NCBI Taxonomy" id="267375"/>
    <lineage>
        <taxon>Bacteria</taxon>
        <taxon>Pseudomonadati</taxon>
        <taxon>Pseudomonadota</taxon>
        <taxon>Gammaproteobacteria</taxon>
        <taxon>Alteromonadales</taxon>
        <taxon>Pseudoalteromonadaceae</taxon>
        <taxon>Pseudoalteromonas</taxon>
    </lineage>
</organism>
<evidence type="ECO:0000256" key="2">
    <source>
        <dbReference type="ARBA" id="ARBA00022806"/>
    </source>
</evidence>
<evidence type="ECO:0000256" key="1">
    <source>
        <dbReference type="ARBA" id="ARBA00022801"/>
    </source>
</evidence>
<feature type="domain" description="Helicase C-terminal" evidence="4">
    <location>
        <begin position="881"/>
        <end position="1038"/>
    </location>
</feature>
<feature type="domain" description="Helicase ATP-binding" evidence="3">
    <location>
        <begin position="581"/>
        <end position="741"/>
    </location>
</feature>
<dbReference type="InterPro" id="IPR014001">
    <property type="entry name" value="Helicase_ATP-bd"/>
</dbReference>
<evidence type="ECO:0000313" key="6">
    <source>
        <dbReference type="Proteomes" id="UP001177212"/>
    </source>
</evidence>
<sequence>MKELICSEMLERAKDLLPKGLTKNGIASGLDETIFAFFISSPLKLLSDDIVKEIYLRIWKFHNEFSKREIELNKSYFDEVFGKTFKTNAERSSYGLTQIRALNHFNKDNNRVGLVDINEDRILLILTKTLSRITYGAILNKYGTSIPTAGNALLWEIPKEQHNLIEYLIPAIEEDFSIIGKDEYYSKLEDMVDEIESSPILSIISGNQAPNKLIVDLQDDHFHIMCGTELKKYNKIFLKVAKREEDGTFKIQIQHVKAVNLLIKCCGEKTFLTSTAKNSIPTYTEMFAENDSVTISRGAAVHEVQAVLEKNLFNIKLIIKHFPHKDSIAKKIMSTFDKVKQEKSKSTITINSKEELFDANKLCAELAIPTFHFISDSPSSNHSIEGTDAFLHALDFLYTTKDKPKGTLSYLGGRHFKIRVLSSGKEADFSLSTKEDTEAFRNIVNKYKPICDSNTLEKFKNLDKLGAFECETKNGVFYKITPLGNSETPELAFLPPHCSRVEGKSLTVLIHTASHGAMLRNIIGATGFLTPENAEEVLPKLNKRIDELQYRYNLSYTTESNLTPNNFAAADKIEPAQKGCVEYVNPIKKALVGDKPGFGKTWEAAAIVAHNEAYPCLVIAPKMAKKPWLNEVHALLKNKSTILLGESKNREQEKEELIDKDVIVINYDMLSEFKDSIQSVKLKSVIVDESHYIKHGDSQRSKAVLEICKTTNPDYILAMSGSHWESNPFELWTTIQLLGKQTFFGGEEAFKKRYCTSTDKNSLIQAQNLEELNEITRSHFLIRRDNNGTSDRVWRQSYLPLEDLDLSEYRNQEDQFVGGVMEGIIKDVDKLIESKPQLAANRLKLIEEKTESKFNSIIDSKTVGKGSAGYASCRKILGQAKIKSAYEYGRNIIDQGEKIVVFAHHISVQEGLIESFIQGGYKTTSVTGKMSSTERQENVKAFQEGDKQVIVCSLSAASENLNLSASSYTIITEPTGKPQTQARMRIDRHPQKSNILNCVYLRAFGTLDDTMYNRAEQKVQLFRESAGEELEAPIANSDSHSFAKLLTLKYASK</sequence>
<evidence type="ECO:0000259" key="3">
    <source>
        <dbReference type="PROSITE" id="PS51192"/>
    </source>
</evidence>
<gene>
    <name evidence="5" type="ORF">Q8W34_14435</name>
</gene>
<dbReference type="InterPro" id="IPR027417">
    <property type="entry name" value="P-loop_NTPase"/>
</dbReference>
<dbReference type="EC" id="3.6.4.-" evidence="5"/>
<keyword evidence="2 5" id="KW-0347">Helicase</keyword>
<dbReference type="EMBL" id="JAUYVT010000014">
    <property type="protein sequence ID" value="MDP2565841.1"/>
    <property type="molecule type" value="Genomic_DNA"/>
</dbReference>
<evidence type="ECO:0000313" key="5">
    <source>
        <dbReference type="EMBL" id="MDP2565841.1"/>
    </source>
</evidence>
<dbReference type="CDD" id="cd18793">
    <property type="entry name" value="SF2_C_SNF"/>
    <property type="match status" value="1"/>
</dbReference>
<dbReference type="InterPro" id="IPR038718">
    <property type="entry name" value="SNF2-like_sf"/>
</dbReference>
<dbReference type="Pfam" id="PF00271">
    <property type="entry name" value="Helicase_C"/>
    <property type="match status" value="1"/>
</dbReference>
<evidence type="ECO:0000259" key="4">
    <source>
        <dbReference type="PROSITE" id="PS51194"/>
    </source>
</evidence>